<dbReference type="PANTHER" id="PTHR43581:SF2">
    <property type="entry name" value="EXCINUCLEASE ATPASE SUBUNIT"/>
    <property type="match status" value="1"/>
</dbReference>
<keyword evidence="3" id="KW-1185">Reference proteome</keyword>
<dbReference type="InterPro" id="IPR027417">
    <property type="entry name" value="P-loop_NTPase"/>
</dbReference>
<dbReference type="InterPro" id="IPR003959">
    <property type="entry name" value="ATPase_AAA_core"/>
</dbReference>
<dbReference type="EMBL" id="GL883080">
    <property type="protein sequence ID" value="EGF89457.1"/>
    <property type="molecule type" value="Genomic_DNA"/>
</dbReference>
<dbReference type="GO" id="GO:0005524">
    <property type="term" value="F:ATP binding"/>
    <property type="evidence" value="ECO:0007669"/>
    <property type="project" value="InterPro"/>
</dbReference>
<evidence type="ECO:0000259" key="1">
    <source>
        <dbReference type="Pfam" id="PF13304"/>
    </source>
</evidence>
<dbReference type="HOGENOM" id="CLU_028461_1_0_5"/>
<gene>
    <name evidence="2" type="ORF">ABI_38710</name>
</gene>
<dbReference type="Gene3D" id="3.40.50.300">
    <property type="entry name" value="P-loop containing nucleotide triphosphate hydrolases"/>
    <property type="match status" value="1"/>
</dbReference>
<dbReference type="InterPro" id="IPR051396">
    <property type="entry name" value="Bact_Antivir_Def_Nuclease"/>
</dbReference>
<dbReference type="AlphaFoldDB" id="F4QRT7"/>
<dbReference type="PANTHER" id="PTHR43581">
    <property type="entry name" value="ATP/GTP PHOSPHATASE"/>
    <property type="match status" value="1"/>
</dbReference>
<dbReference type="GO" id="GO:0016887">
    <property type="term" value="F:ATP hydrolysis activity"/>
    <property type="evidence" value="ECO:0007669"/>
    <property type="project" value="InterPro"/>
</dbReference>
<name>F4QRT7_9CAUL</name>
<feature type="domain" description="ATPase AAA-type core" evidence="1">
    <location>
        <begin position="173"/>
        <end position="243"/>
    </location>
</feature>
<dbReference type="SUPFAM" id="SSF52540">
    <property type="entry name" value="P-loop containing nucleoside triphosphate hydrolases"/>
    <property type="match status" value="1"/>
</dbReference>
<reference evidence="3" key="1">
    <citation type="submission" date="2011-03" db="EMBL/GenBank/DDBJ databases">
        <title>Draft genome sequence of Brevundimonas diminuta.</title>
        <authorList>
            <person name="Brown P.J.B."/>
            <person name="Buechlein A."/>
            <person name="Hemmerich C."/>
            <person name="Brun Y.V."/>
        </authorList>
    </citation>
    <scope>NUCLEOTIDE SEQUENCE [LARGE SCALE GENOMIC DNA]</scope>
    <source>
        <strain evidence="3">C19</strain>
    </source>
</reference>
<dbReference type="Proteomes" id="UP000006512">
    <property type="component" value="Unassembled WGS sequence"/>
</dbReference>
<dbReference type="Pfam" id="PF13304">
    <property type="entry name" value="AAA_21"/>
    <property type="match status" value="1"/>
</dbReference>
<dbReference type="eggNOG" id="COG1120">
    <property type="taxonomic scope" value="Bacteria"/>
</dbReference>
<organism evidence="2 3">
    <name type="scientific">Asticcacaulis biprosthecium C19</name>
    <dbReference type="NCBI Taxonomy" id="715226"/>
    <lineage>
        <taxon>Bacteria</taxon>
        <taxon>Pseudomonadati</taxon>
        <taxon>Pseudomonadota</taxon>
        <taxon>Alphaproteobacteria</taxon>
        <taxon>Caulobacterales</taxon>
        <taxon>Caulobacteraceae</taxon>
        <taxon>Asticcacaulis</taxon>
    </lineage>
</organism>
<sequence length="540" mass="58643">MTALNNFIVRTNSGNSEIPIMAAKPIFILGKNGSGKSELVHRFVSSGVQNVIYMPGARPSYFDNEEPSMTAQHRAQIGQHLQGWNRSAETRYRSIAGAARNEKAIHDLIAAETQYSIDAVREIRNRDTAENAILRLQAGESPLAKVNRLLRQANLPVQIELDRGRLLARRNGSPPYGIARMSDGERTALVFTADVTAATAGTIFVIDEPELHLHRSIVVPLVASLIAERSDCGFIISTHELELPGEIDNAVVILVRGSVWNDGAVASWDIDVLDSTSVLPEEVRVDILGSRRKILFVEGGQGSLDQPIYSLLFPEVSVRNRATCADVRRAVVGLNASDQIHNIRAFGIVDNDAMTPEFIDSLANEQVFALPVFSVESLYYLPECLNAVAIQQAQTLGGGPTELVNVAVAGALMALSNTGTAEHLASKVSERHMRDALLTVLPTREALMNTPNDIQVNIPSPYPGELARLTAMIVGGDFDGIVSRYPIRESGVPAAVARGLRLQAPSDYYKAVLSRLTNDQSLKEAVCNRLAPLSRALLHA</sequence>
<dbReference type="RefSeq" id="WP_006274652.1">
    <property type="nucleotide sequence ID" value="NZ_GL883080.1"/>
</dbReference>
<evidence type="ECO:0000313" key="3">
    <source>
        <dbReference type="Proteomes" id="UP000006512"/>
    </source>
</evidence>
<evidence type="ECO:0000313" key="2">
    <source>
        <dbReference type="EMBL" id="EGF89457.1"/>
    </source>
</evidence>
<accession>F4QRT7</accession>
<proteinExistence type="predicted"/>
<protein>
    <recommendedName>
        <fullName evidence="1">ATPase AAA-type core domain-containing protein</fullName>
    </recommendedName>
</protein>